<dbReference type="PANTHER" id="PTHR10194:SF60">
    <property type="entry name" value="RAS GTPASE-ACTIVATING PROTEIN RASKOL"/>
    <property type="match status" value="1"/>
</dbReference>
<dbReference type="SMART" id="SM00323">
    <property type="entry name" value="RasGAP"/>
    <property type="match status" value="1"/>
</dbReference>
<feature type="region of interest" description="Disordered" evidence="2">
    <location>
        <begin position="870"/>
        <end position="912"/>
    </location>
</feature>
<dbReference type="OrthoDB" id="775356at2759"/>
<dbReference type="PROSITE" id="PS50018">
    <property type="entry name" value="RAS_GTPASE_ACTIV_2"/>
    <property type="match status" value="1"/>
</dbReference>
<feature type="compositionally biased region" description="Polar residues" evidence="2">
    <location>
        <begin position="886"/>
        <end position="909"/>
    </location>
</feature>
<feature type="compositionally biased region" description="Low complexity" evidence="2">
    <location>
        <begin position="367"/>
        <end position="377"/>
    </location>
</feature>
<sequence length="1438" mass="151792">MSGNSSPRTRSAKRGPSNFGPTDPAEASLSLLVWVSAPSQSSSSTGEKLVQLSKAPLLIRDVPQVRRKLTKRDSKNLNHGTSSGLIEGSLLGSEGRTGSTAGTSTQHGAAAWANAGSSHGGANLGSIPAAQLEAESLITSARAVSHAPATVEGISSSRNPLSFVKSKPGWLKEKSSRSRLTMPSGVDPAMLGGSASSLSSPMLPGGVGSLGNAGSSVASNRGSGWRRGTAIFREDGVLSIYGEDRALLHSIHAPSLRASDVRKVDDSLFARPHVLGIFASPSVFSLTSAKSPRTPNTFVSATTPSTQGRDEPVYLCFPSLTKLARWRAVLRLYAQPEVYGPLGTANGTHRIHRQIDMSIFEARFKSATHTSSSSAEHPGGGGRMLRHLASSSGHGLTHVTSSSAGQRWGPSNGPDAAKVSSDQQTSRTSGAASSRASEAGGPNTSHSAVSMQPTRSSSSDSHSAHGHFGVARHSSSSSPAPSARVIVESDEEGCDGAADKSVVTGGEEDEDDGEDEDEAVQSGPISGLAGAARAAAIFPGADTWNTAAATENLKSKKRTLRPPRRIMGSAAGIGLGGAGLSPTEVNSYRLSASNANSSAQPPFTACYCLLFLSGLVAARTKVKHAPNGGFTWAEKFVLTDLPVLDALQIDVMTATGNPPSRAAGSSTSTNASSGQSLKYTLTGSVDLPINTMRRGEDIDGWFPVWAQRLDDASGSDKYARLDMSYGREMIGEVHLKVRVREEIILPRVQYAEIEKALNRPGCVPFIQALAKELDDSQLIPHLVDVWASSQTIADRIGDLADAESASQGGRLETELLFRGNTLLSRSLDQFQRLYCSDWLDASIGRMVRRICTERIWLNPDDDREATTLQAVPSATMQTAGPPVASSPLTRSATSHSSASGDNSQGSINAPATPALSTVERLKRLSIQMWDSIYGNRHACPPDLRRALFHIRTTVNARFAGHANVKPPGPGFQGVGAFVFLRLICPAITSPNLYGLTATAPDSQSHKTLMLVAKMFLALANKRPAFDKDKEPWLVQASDFLRNQAATYDDYITAVSTLPPQAAPEKLTALGDDEDFALQRAAQARTVGLSVLHRESIPTPTYLLDRPLALASLVSYVVRTLHMSRFDVDRMSSLGKSTSVEESGDAGVDEALDSFIDACCNAEDEAGYVVDTAGIDPTPIDLQVDGASVHSGTSSSISIGTSTARSNLGAPSFGSGSRTATLRETESFNDQQYNSNKFASSFGRSRRATVSAVTSRAERRNGRASPALPSHDQVYTSIGGNQSDDELRAAYQTFRETPLQSLGGGAYTNDRRHSANVAGGYNSTQDGGGPDPSTSQIDGFDTQSSTHTSSTTGGGAARMTLSEALGDEFVDRVTNDKASHSAHRGGSDQGAHADVYDLSDVGRALSSEIHSSPNPRFGDHGLVSTPSSASKRRKSWWKR</sequence>
<dbReference type="SUPFAM" id="SSF48350">
    <property type="entry name" value="GTPase activation domain, GAP"/>
    <property type="match status" value="1"/>
</dbReference>
<evidence type="ECO:0000259" key="3">
    <source>
        <dbReference type="PROSITE" id="PS50018"/>
    </source>
</evidence>
<feature type="domain" description="Ras-GAP" evidence="3">
    <location>
        <begin position="774"/>
        <end position="1020"/>
    </location>
</feature>
<evidence type="ECO:0000313" key="5">
    <source>
        <dbReference type="Proteomes" id="UP000054845"/>
    </source>
</evidence>
<feature type="region of interest" description="Disordered" evidence="2">
    <location>
        <begin position="1375"/>
        <end position="1394"/>
    </location>
</feature>
<dbReference type="STRING" id="401625.A0A0P1BR93"/>
<keyword evidence="1" id="KW-0343">GTPase activation</keyword>
<feature type="compositionally biased region" description="Polar residues" evidence="2">
    <location>
        <begin position="442"/>
        <end position="455"/>
    </location>
</feature>
<dbReference type="InterPro" id="IPR001936">
    <property type="entry name" value="RasGAP_dom"/>
</dbReference>
<feature type="compositionally biased region" description="Polar residues" evidence="2">
    <location>
        <begin position="1331"/>
        <end position="1342"/>
    </location>
</feature>
<feature type="compositionally biased region" description="Acidic residues" evidence="2">
    <location>
        <begin position="506"/>
        <end position="519"/>
    </location>
</feature>
<feature type="region of interest" description="Disordered" evidence="2">
    <location>
        <begin position="1"/>
        <end position="24"/>
    </location>
</feature>
<evidence type="ECO:0000256" key="2">
    <source>
        <dbReference type="SAM" id="MobiDB-lite"/>
    </source>
</evidence>
<feature type="compositionally biased region" description="Polar residues" evidence="2">
    <location>
        <begin position="389"/>
        <end position="405"/>
    </location>
</feature>
<feature type="region of interest" description="Disordered" evidence="2">
    <location>
        <begin position="1224"/>
        <end position="1280"/>
    </location>
</feature>
<feature type="compositionally biased region" description="Polar residues" evidence="2">
    <location>
        <begin position="96"/>
        <end position="107"/>
    </location>
</feature>
<evidence type="ECO:0000313" key="4">
    <source>
        <dbReference type="EMBL" id="CEH18408.1"/>
    </source>
</evidence>
<dbReference type="InterPro" id="IPR008936">
    <property type="entry name" value="Rho_GTPase_activation_prot"/>
</dbReference>
<feature type="region of interest" description="Disordered" evidence="2">
    <location>
        <begin position="1405"/>
        <end position="1438"/>
    </location>
</feature>
<keyword evidence="5" id="KW-1185">Reference proteome</keyword>
<dbReference type="Proteomes" id="UP000054845">
    <property type="component" value="Unassembled WGS sequence"/>
</dbReference>
<feature type="compositionally biased region" description="Polar residues" evidence="2">
    <location>
        <begin position="1226"/>
        <end position="1242"/>
    </location>
</feature>
<feature type="region of interest" description="Disordered" evidence="2">
    <location>
        <begin position="366"/>
        <end position="522"/>
    </location>
</feature>
<dbReference type="GO" id="GO:0005096">
    <property type="term" value="F:GTPase activator activity"/>
    <property type="evidence" value="ECO:0007669"/>
    <property type="project" value="UniProtKB-KW"/>
</dbReference>
<dbReference type="InterPro" id="IPR039360">
    <property type="entry name" value="Ras_GTPase"/>
</dbReference>
<reference evidence="5" key="1">
    <citation type="submission" date="2014-09" db="EMBL/GenBank/DDBJ databases">
        <authorList>
            <person name="Sharma Rahul"/>
            <person name="Thines Marco"/>
        </authorList>
    </citation>
    <scope>NUCLEOTIDE SEQUENCE [LARGE SCALE GENOMIC DNA]</scope>
</reference>
<feature type="region of interest" description="Disordered" evidence="2">
    <location>
        <begin position="1299"/>
        <end position="1356"/>
    </location>
</feature>
<accession>A0A0P1BR93</accession>
<feature type="compositionally biased region" description="Basic residues" evidence="2">
    <location>
        <begin position="1429"/>
        <end position="1438"/>
    </location>
</feature>
<evidence type="ECO:0000256" key="1">
    <source>
        <dbReference type="ARBA" id="ARBA00022468"/>
    </source>
</evidence>
<organism evidence="4 5">
    <name type="scientific">Ceraceosorus bombacis</name>
    <dbReference type="NCBI Taxonomy" id="401625"/>
    <lineage>
        <taxon>Eukaryota</taxon>
        <taxon>Fungi</taxon>
        <taxon>Dikarya</taxon>
        <taxon>Basidiomycota</taxon>
        <taxon>Ustilaginomycotina</taxon>
        <taxon>Exobasidiomycetes</taxon>
        <taxon>Ceraceosorales</taxon>
        <taxon>Ceraceosoraceae</taxon>
        <taxon>Ceraceosorus</taxon>
    </lineage>
</organism>
<dbReference type="Gene3D" id="1.10.506.10">
    <property type="entry name" value="GTPase Activation - p120gap, domain 1"/>
    <property type="match status" value="1"/>
</dbReference>
<proteinExistence type="predicted"/>
<feature type="compositionally biased region" description="Low complexity" evidence="2">
    <location>
        <begin position="474"/>
        <end position="483"/>
    </location>
</feature>
<dbReference type="EMBL" id="CCYA01000270">
    <property type="protein sequence ID" value="CEH18408.1"/>
    <property type="molecule type" value="Genomic_DNA"/>
</dbReference>
<name>A0A0P1BR93_9BASI</name>
<feature type="region of interest" description="Disordered" evidence="2">
    <location>
        <begin position="69"/>
        <end position="108"/>
    </location>
</feature>
<feature type="compositionally biased region" description="Low complexity" evidence="2">
    <location>
        <begin position="82"/>
        <end position="94"/>
    </location>
</feature>
<feature type="compositionally biased region" description="Low complexity" evidence="2">
    <location>
        <begin position="425"/>
        <end position="441"/>
    </location>
</feature>
<dbReference type="PANTHER" id="PTHR10194">
    <property type="entry name" value="RAS GTPASE-ACTIVATING PROTEINS"/>
    <property type="match status" value="1"/>
</dbReference>
<dbReference type="Pfam" id="PF00616">
    <property type="entry name" value="RasGAP"/>
    <property type="match status" value="1"/>
</dbReference>
<protein>
    <submittedName>
        <fullName evidence="4">GTPase-activating protein</fullName>
    </submittedName>
</protein>